<dbReference type="OrthoDB" id="6423876at2759"/>
<dbReference type="PANTHER" id="PTHR31872">
    <property type="entry name" value="TRANSMEMBRANE PROTEIN 179"/>
    <property type="match status" value="1"/>
</dbReference>
<evidence type="ECO:0000256" key="7">
    <source>
        <dbReference type="SAM" id="Phobius"/>
    </source>
</evidence>
<name>A0A7M7LVZ9_STRPU</name>
<dbReference type="InterPro" id="IPR029673">
    <property type="entry name" value="TMEM179"/>
</dbReference>
<evidence type="ECO:0000256" key="2">
    <source>
        <dbReference type="ARBA" id="ARBA00022692"/>
    </source>
</evidence>
<dbReference type="OMA" id="AGSWFQF"/>
<feature type="transmembrane region" description="Helical" evidence="7">
    <location>
        <begin position="172"/>
        <end position="194"/>
    </location>
</feature>
<comment type="subcellular location">
    <subcellularLocation>
        <location evidence="1">Membrane</location>
        <topology evidence="1">Multi-pass membrane protein</topology>
    </subcellularLocation>
</comment>
<dbReference type="GeneID" id="594470"/>
<feature type="transmembrane region" description="Helical" evidence="7">
    <location>
        <begin position="105"/>
        <end position="131"/>
    </location>
</feature>
<evidence type="ECO:0000256" key="1">
    <source>
        <dbReference type="ARBA" id="ARBA00004141"/>
    </source>
</evidence>
<evidence type="ECO:0000256" key="6">
    <source>
        <dbReference type="SAM" id="MobiDB-lite"/>
    </source>
</evidence>
<dbReference type="PANTHER" id="PTHR31872:SF4">
    <property type="entry name" value="TRANSMEMBRANE PROTEIN 179"/>
    <property type="match status" value="1"/>
</dbReference>
<keyword evidence="9" id="KW-1185">Reference proteome</keyword>
<keyword evidence="4 7" id="KW-0472">Membrane</keyword>
<feature type="region of interest" description="Disordered" evidence="6">
    <location>
        <begin position="199"/>
        <end position="218"/>
    </location>
</feature>
<dbReference type="InParanoid" id="A0A7M7LVZ9"/>
<protein>
    <submittedName>
        <fullName evidence="8">Uncharacterized protein</fullName>
    </submittedName>
</protein>
<dbReference type="EnsemblMetazoa" id="XM_011672023">
    <property type="protein sequence ID" value="XP_011670325"/>
    <property type="gene ID" value="LOC594470"/>
</dbReference>
<evidence type="ECO:0000256" key="4">
    <source>
        <dbReference type="ARBA" id="ARBA00023136"/>
    </source>
</evidence>
<dbReference type="InterPro" id="IPR059010">
    <property type="entry name" value="TMEM179-179B"/>
</dbReference>
<keyword evidence="3 7" id="KW-1133">Transmembrane helix</keyword>
<organism evidence="8 9">
    <name type="scientific">Strongylocentrotus purpuratus</name>
    <name type="common">Purple sea urchin</name>
    <dbReference type="NCBI Taxonomy" id="7668"/>
    <lineage>
        <taxon>Eukaryota</taxon>
        <taxon>Metazoa</taxon>
        <taxon>Echinodermata</taxon>
        <taxon>Eleutherozoa</taxon>
        <taxon>Echinozoa</taxon>
        <taxon>Echinoidea</taxon>
        <taxon>Euechinoidea</taxon>
        <taxon>Echinacea</taxon>
        <taxon>Camarodonta</taxon>
        <taxon>Echinidea</taxon>
        <taxon>Strongylocentrotidae</taxon>
        <taxon>Strongylocentrotus</taxon>
    </lineage>
</organism>
<comment type="similarity">
    <text evidence="5">Belongs to the TMEM179 family.</text>
</comment>
<evidence type="ECO:0000313" key="8">
    <source>
        <dbReference type="EnsemblMetazoa" id="XP_011670325"/>
    </source>
</evidence>
<proteinExistence type="inferred from homology"/>
<feature type="transmembrane region" description="Helical" evidence="7">
    <location>
        <begin position="69"/>
        <end position="93"/>
    </location>
</feature>
<evidence type="ECO:0000256" key="5">
    <source>
        <dbReference type="ARBA" id="ARBA00093776"/>
    </source>
</evidence>
<evidence type="ECO:0000256" key="3">
    <source>
        <dbReference type="ARBA" id="ARBA00022989"/>
    </source>
</evidence>
<dbReference type="FunCoup" id="A0A7M7LVZ9">
    <property type="interactions" value="1048"/>
</dbReference>
<reference evidence="9" key="1">
    <citation type="submission" date="2015-02" db="EMBL/GenBank/DDBJ databases">
        <title>Genome sequencing for Strongylocentrotus purpuratus.</title>
        <authorList>
            <person name="Murali S."/>
            <person name="Liu Y."/>
            <person name="Vee V."/>
            <person name="English A."/>
            <person name="Wang M."/>
            <person name="Skinner E."/>
            <person name="Han Y."/>
            <person name="Muzny D.M."/>
            <person name="Worley K.C."/>
            <person name="Gibbs R.A."/>
        </authorList>
    </citation>
    <scope>NUCLEOTIDE SEQUENCE</scope>
</reference>
<reference evidence="8" key="2">
    <citation type="submission" date="2021-01" db="UniProtKB">
        <authorList>
            <consortium name="EnsemblMetazoa"/>
        </authorList>
    </citation>
    <scope>IDENTIFICATION</scope>
</reference>
<accession>A0A7M7LVZ9</accession>
<evidence type="ECO:0000313" key="9">
    <source>
        <dbReference type="Proteomes" id="UP000007110"/>
    </source>
</evidence>
<dbReference type="AlphaFoldDB" id="A0A7M7LVZ9"/>
<sequence>MTGCMYSIQMVTEISLLLVAFLAGITAAIAIGIVRDDFRGDCLIYAQVQYDTPNSFSVHANGTGPKCDFALSVQVIISLIAFLYALYKLVVFFTKRFDIPAFRLIILPVYCIMCFLALIEACLVTVGFTYFCKQLTQTPVRSIVVQCARFQQAHWNIYQGRNFYVRLNLACIGSWISFTCWLILVPMSIMVFVMDRRGSGPKPKEEPPTLPNSENIEP</sequence>
<dbReference type="RefSeq" id="XP_011670325.1">
    <property type="nucleotide sequence ID" value="XM_011672023.2"/>
</dbReference>
<dbReference type="Proteomes" id="UP000007110">
    <property type="component" value="Unassembled WGS sequence"/>
</dbReference>
<dbReference type="KEGG" id="spu:594470"/>
<dbReference type="Pfam" id="PF26158">
    <property type="entry name" value="Claudin_TMEM179-179B"/>
    <property type="match status" value="1"/>
</dbReference>
<keyword evidence="2 7" id="KW-0812">Transmembrane</keyword>